<evidence type="ECO:0000313" key="10">
    <source>
        <dbReference type="Proteomes" id="UP001154240"/>
    </source>
</evidence>
<dbReference type="Pfam" id="PF01052">
    <property type="entry name" value="FliMN_C"/>
    <property type="match status" value="1"/>
</dbReference>
<protein>
    <recommendedName>
        <fullName evidence="3">Flagellar motor switch protein FliN</fullName>
    </recommendedName>
</protein>
<keyword evidence="9" id="KW-0966">Cell projection</keyword>
<dbReference type="GO" id="GO:0071973">
    <property type="term" value="P:bacterial-type flagellum-dependent cell motility"/>
    <property type="evidence" value="ECO:0007669"/>
    <property type="project" value="InterPro"/>
</dbReference>
<gene>
    <name evidence="9" type="primary">fliN</name>
    <name evidence="9" type="ORF">OLX77_01610</name>
</gene>
<evidence type="ECO:0000256" key="4">
    <source>
        <dbReference type="ARBA" id="ARBA00022475"/>
    </source>
</evidence>
<evidence type="ECO:0000256" key="1">
    <source>
        <dbReference type="ARBA" id="ARBA00004413"/>
    </source>
</evidence>
<dbReference type="GO" id="GO:0005886">
    <property type="term" value="C:plasma membrane"/>
    <property type="evidence" value="ECO:0007669"/>
    <property type="project" value="UniProtKB-SubCell"/>
</dbReference>
<evidence type="ECO:0000256" key="5">
    <source>
        <dbReference type="ARBA" id="ARBA00022500"/>
    </source>
</evidence>
<reference evidence="9" key="1">
    <citation type="journal article" date="2022" name="bioRxiv">
        <title>Thiovibrio frasassiensisgen. nov., sp. nov., an autotrophic, elemental sulfur disproportionating bacterium isolated from sulfidic karst sediment, and proposal of Thiovibrionaceae fam. nov.</title>
        <authorList>
            <person name="Aronson H."/>
            <person name="Thomas C."/>
            <person name="Bhattacharyya M."/>
            <person name="Eckstein S."/>
            <person name="Jensen S."/>
            <person name="Barco R."/>
            <person name="Macalady J."/>
            <person name="Amend J."/>
        </authorList>
    </citation>
    <scope>NUCLEOTIDE SEQUENCE</scope>
    <source>
        <strain evidence="9">RS19-109</strain>
    </source>
</reference>
<keyword evidence="4" id="KW-1003">Cell membrane</keyword>
<dbReference type="GO" id="GO:0009425">
    <property type="term" value="C:bacterial-type flagellum basal body"/>
    <property type="evidence" value="ECO:0007669"/>
    <property type="project" value="InterPro"/>
</dbReference>
<evidence type="ECO:0000256" key="2">
    <source>
        <dbReference type="ARBA" id="ARBA00009226"/>
    </source>
</evidence>
<dbReference type="GO" id="GO:0006935">
    <property type="term" value="P:chemotaxis"/>
    <property type="evidence" value="ECO:0007669"/>
    <property type="project" value="UniProtKB-KW"/>
</dbReference>
<dbReference type="InterPro" id="IPR036429">
    <property type="entry name" value="SpoA-like_sf"/>
</dbReference>
<comment type="caution">
    <text evidence="9">The sequence shown here is derived from an EMBL/GenBank/DDBJ whole genome shotgun (WGS) entry which is preliminary data.</text>
</comment>
<name>A0A9X4MCB0_9BACT</name>
<comment type="subcellular location">
    <subcellularLocation>
        <location evidence="1">Cell membrane</location>
        <topology evidence="1">Peripheral membrane protein</topology>
        <orientation evidence="1">Cytoplasmic side</orientation>
    </subcellularLocation>
</comment>
<evidence type="ECO:0000256" key="3">
    <source>
        <dbReference type="ARBA" id="ARBA00021897"/>
    </source>
</evidence>
<proteinExistence type="inferred from homology"/>
<accession>A0A9X4MCB0</accession>
<evidence type="ECO:0000259" key="8">
    <source>
        <dbReference type="Pfam" id="PF01052"/>
    </source>
</evidence>
<dbReference type="GO" id="GO:0003774">
    <property type="term" value="F:cytoskeletal motor activity"/>
    <property type="evidence" value="ECO:0007669"/>
    <property type="project" value="InterPro"/>
</dbReference>
<reference evidence="9" key="2">
    <citation type="submission" date="2022-10" db="EMBL/GenBank/DDBJ databases">
        <authorList>
            <person name="Aronson H.S."/>
        </authorList>
    </citation>
    <scope>NUCLEOTIDE SEQUENCE</scope>
    <source>
        <strain evidence="9">RS19-109</strain>
    </source>
</reference>
<dbReference type="InterPro" id="IPR012826">
    <property type="entry name" value="FliN"/>
</dbReference>
<keyword evidence="10" id="KW-1185">Reference proteome</keyword>
<sequence length="139" mass="14585">MADDPLDAAGTQSETEAPGDDWAAALSEHEVSGGAQAPAFAELGNAVAAAPTGSQNLDFLLDIPLEVTVELGRTSMIINKMLQLTQGSVVELDKAAGEPVEIFVNDKLLGKGEVIVVNERFGVRITEIISQADRVKNIA</sequence>
<dbReference type="Proteomes" id="UP001154240">
    <property type="component" value="Unassembled WGS sequence"/>
</dbReference>
<dbReference type="RefSeq" id="WP_307631836.1">
    <property type="nucleotide sequence ID" value="NZ_JAPHEH010000001.1"/>
</dbReference>
<dbReference type="PRINTS" id="PR00956">
    <property type="entry name" value="FLGMOTORFLIN"/>
</dbReference>
<dbReference type="PANTHER" id="PTHR43484:SF1">
    <property type="entry name" value="FLAGELLAR MOTOR SWITCH PROTEIN FLIN"/>
    <property type="match status" value="1"/>
</dbReference>
<keyword evidence="5" id="KW-0145">Chemotaxis</keyword>
<dbReference type="PANTHER" id="PTHR43484">
    <property type="match status" value="1"/>
</dbReference>
<dbReference type="InterPro" id="IPR051469">
    <property type="entry name" value="FliN/MopA/SpaO"/>
</dbReference>
<organism evidence="9 10">
    <name type="scientific">Thiovibrio frasassiensis</name>
    <dbReference type="NCBI Taxonomy" id="2984131"/>
    <lineage>
        <taxon>Bacteria</taxon>
        <taxon>Pseudomonadati</taxon>
        <taxon>Thermodesulfobacteriota</taxon>
        <taxon>Desulfobulbia</taxon>
        <taxon>Desulfobulbales</taxon>
        <taxon>Thiovibrionaceae</taxon>
        <taxon>Thiovibrio</taxon>
    </lineage>
</organism>
<evidence type="ECO:0000313" key="9">
    <source>
        <dbReference type="EMBL" id="MDG4474856.1"/>
    </source>
</evidence>
<dbReference type="Gene3D" id="2.30.330.10">
    <property type="entry name" value="SpoA-like"/>
    <property type="match status" value="1"/>
</dbReference>
<keyword evidence="9" id="KW-0282">Flagellum</keyword>
<feature type="domain" description="Flagellar motor switch protein FliN-like C-terminal" evidence="8">
    <location>
        <begin position="60"/>
        <end position="129"/>
    </location>
</feature>
<dbReference type="EMBL" id="JAPHEH010000001">
    <property type="protein sequence ID" value="MDG4474856.1"/>
    <property type="molecule type" value="Genomic_DNA"/>
</dbReference>
<dbReference type="SUPFAM" id="SSF101801">
    <property type="entry name" value="Surface presentation of antigens (SPOA)"/>
    <property type="match status" value="1"/>
</dbReference>
<keyword evidence="9" id="KW-0969">Cilium</keyword>
<dbReference type="InterPro" id="IPR001172">
    <property type="entry name" value="FliN_T3SS_HrcQb"/>
</dbReference>
<dbReference type="AlphaFoldDB" id="A0A9X4MCB0"/>
<dbReference type="NCBIfam" id="TIGR02480">
    <property type="entry name" value="fliN"/>
    <property type="match status" value="1"/>
</dbReference>
<dbReference type="InterPro" id="IPR001543">
    <property type="entry name" value="FliN-like_C"/>
</dbReference>
<comment type="similarity">
    <text evidence="2">Belongs to the FliN/MopA/SpaO family.</text>
</comment>
<keyword evidence="7" id="KW-0472">Membrane</keyword>
<keyword evidence="6" id="KW-0283">Flagellar rotation</keyword>
<evidence type="ECO:0000256" key="7">
    <source>
        <dbReference type="ARBA" id="ARBA00023136"/>
    </source>
</evidence>
<evidence type="ECO:0000256" key="6">
    <source>
        <dbReference type="ARBA" id="ARBA00022779"/>
    </source>
</evidence>